<name>A0A895YBL7_9ACTN</name>
<keyword evidence="3" id="KW-0804">Transcription</keyword>
<feature type="domain" description="HTH luxR-type" evidence="4">
    <location>
        <begin position="159"/>
        <end position="224"/>
    </location>
</feature>
<dbReference type="Gene3D" id="3.40.50.2300">
    <property type="match status" value="1"/>
</dbReference>
<sequence>MRVSSLAHIPAPDGAPPTDWSTIDVFAVDAVPLATEGLAYLARRTPQLRLVGAVATVAQARVQLPALTGTVITIGDTTPGVADLLAELRASRPEAGLVVVSHRPGRERSLWARRAGASAFVGSDTTATTLVAAIRYAGRPPAPFRSFGADVGRVATRPRTVEFETLSDREQQVLRLVRDGRSHAEIGVALGIRLGTVRTYVNRIYAKLNVRNRAQALVAAFGGNPELGGPELGGPELGGSELRAEFPVPVPRGVAVSRAR</sequence>
<dbReference type="SUPFAM" id="SSF46894">
    <property type="entry name" value="C-terminal effector domain of the bipartite response regulators"/>
    <property type="match status" value="1"/>
</dbReference>
<dbReference type="InterPro" id="IPR016032">
    <property type="entry name" value="Sig_transdc_resp-reg_C-effctor"/>
</dbReference>
<dbReference type="EMBL" id="CP070499">
    <property type="protein sequence ID" value="QSB15204.1"/>
    <property type="molecule type" value="Genomic_DNA"/>
</dbReference>
<dbReference type="PANTHER" id="PTHR44688:SF16">
    <property type="entry name" value="DNA-BINDING TRANSCRIPTIONAL ACTIVATOR DEVR_DOSR"/>
    <property type="match status" value="1"/>
</dbReference>
<dbReference type="CDD" id="cd06170">
    <property type="entry name" value="LuxR_C_like"/>
    <property type="match status" value="1"/>
</dbReference>
<dbReference type="PRINTS" id="PR00038">
    <property type="entry name" value="HTHLUXR"/>
</dbReference>
<proteinExistence type="predicted"/>
<evidence type="ECO:0000256" key="3">
    <source>
        <dbReference type="ARBA" id="ARBA00023163"/>
    </source>
</evidence>
<organism evidence="5 6">
    <name type="scientific">Natronosporangium hydrolyticum</name>
    <dbReference type="NCBI Taxonomy" id="2811111"/>
    <lineage>
        <taxon>Bacteria</taxon>
        <taxon>Bacillati</taxon>
        <taxon>Actinomycetota</taxon>
        <taxon>Actinomycetes</taxon>
        <taxon>Micromonosporales</taxon>
        <taxon>Micromonosporaceae</taxon>
        <taxon>Natronosporangium</taxon>
    </lineage>
</organism>
<dbReference type="SMART" id="SM00421">
    <property type="entry name" value="HTH_LUXR"/>
    <property type="match status" value="1"/>
</dbReference>
<accession>A0A895YBL7</accession>
<dbReference type="Pfam" id="PF00196">
    <property type="entry name" value="GerE"/>
    <property type="match status" value="1"/>
</dbReference>
<reference evidence="5" key="1">
    <citation type="submission" date="2021-02" db="EMBL/GenBank/DDBJ databases">
        <title>Natrosporangium hydrolyticum gen. nov., sp. nov, a haloalkaliphilic actinobacterium from a soda solonchak soil.</title>
        <authorList>
            <person name="Sorokin D.Y."/>
            <person name="Khijniak T.V."/>
            <person name="Zakharycheva A.P."/>
            <person name="Boueva O.V."/>
            <person name="Ariskina E.V."/>
            <person name="Hahnke R.L."/>
            <person name="Bunk B."/>
            <person name="Sproer C."/>
            <person name="Schumann P."/>
            <person name="Evtushenko L.I."/>
            <person name="Kublanov I.V."/>
        </authorList>
    </citation>
    <scope>NUCLEOTIDE SEQUENCE</scope>
    <source>
        <strain evidence="5">DSM 106523</strain>
    </source>
</reference>
<dbReference type="SUPFAM" id="SSF52172">
    <property type="entry name" value="CheY-like"/>
    <property type="match status" value="1"/>
</dbReference>
<dbReference type="PROSITE" id="PS50043">
    <property type="entry name" value="HTH_LUXR_2"/>
    <property type="match status" value="1"/>
</dbReference>
<dbReference type="PANTHER" id="PTHR44688">
    <property type="entry name" value="DNA-BINDING TRANSCRIPTIONAL ACTIVATOR DEVR_DOSR"/>
    <property type="match status" value="1"/>
</dbReference>
<keyword evidence="2" id="KW-0238">DNA-binding</keyword>
<evidence type="ECO:0000313" key="6">
    <source>
        <dbReference type="Proteomes" id="UP000662857"/>
    </source>
</evidence>
<keyword evidence="6" id="KW-1185">Reference proteome</keyword>
<dbReference type="KEGG" id="nhy:JQS43_02205"/>
<keyword evidence="1" id="KW-0805">Transcription regulation</keyword>
<dbReference type="Proteomes" id="UP000662857">
    <property type="component" value="Chromosome"/>
</dbReference>
<dbReference type="InterPro" id="IPR000792">
    <property type="entry name" value="Tscrpt_reg_LuxR_C"/>
</dbReference>
<dbReference type="RefSeq" id="WP_239677382.1">
    <property type="nucleotide sequence ID" value="NZ_CP070499.1"/>
</dbReference>
<dbReference type="InterPro" id="IPR011006">
    <property type="entry name" value="CheY-like_superfamily"/>
</dbReference>
<protein>
    <submittedName>
        <fullName evidence="5">Response regulator transcription factor</fullName>
    </submittedName>
</protein>
<gene>
    <name evidence="5" type="ORF">JQS43_02205</name>
</gene>
<evidence type="ECO:0000256" key="1">
    <source>
        <dbReference type="ARBA" id="ARBA00023015"/>
    </source>
</evidence>
<evidence type="ECO:0000256" key="2">
    <source>
        <dbReference type="ARBA" id="ARBA00023125"/>
    </source>
</evidence>
<evidence type="ECO:0000313" key="5">
    <source>
        <dbReference type="EMBL" id="QSB15204.1"/>
    </source>
</evidence>
<evidence type="ECO:0000259" key="4">
    <source>
        <dbReference type="PROSITE" id="PS50043"/>
    </source>
</evidence>
<dbReference type="AlphaFoldDB" id="A0A895YBL7"/>
<dbReference type="GO" id="GO:0006355">
    <property type="term" value="P:regulation of DNA-templated transcription"/>
    <property type="evidence" value="ECO:0007669"/>
    <property type="project" value="InterPro"/>
</dbReference>
<dbReference type="GO" id="GO:0003677">
    <property type="term" value="F:DNA binding"/>
    <property type="evidence" value="ECO:0007669"/>
    <property type="project" value="UniProtKB-KW"/>
</dbReference>